<dbReference type="RefSeq" id="WP_276762186.1">
    <property type="nucleotide sequence ID" value="NZ_SSGD01000110.1"/>
</dbReference>
<feature type="domain" description="SMODS-associated and fused to various effectors" evidence="1">
    <location>
        <begin position="298"/>
        <end position="478"/>
    </location>
</feature>
<protein>
    <submittedName>
        <fullName evidence="2">SAVED domain-containing protein</fullName>
    </submittedName>
</protein>
<dbReference type="InterPro" id="IPR040836">
    <property type="entry name" value="SAVED"/>
</dbReference>
<proteinExistence type="predicted"/>
<evidence type="ECO:0000313" key="3">
    <source>
        <dbReference type="Proteomes" id="UP000321797"/>
    </source>
</evidence>
<organism evidence="2 3">
    <name type="scientific">Mycolicibacter arupensis</name>
    <dbReference type="NCBI Taxonomy" id="342002"/>
    <lineage>
        <taxon>Bacteria</taxon>
        <taxon>Bacillati</taxon>
        <taxon>Actinomycetota</taxon>
        <taxon>Actinomycetes</taxon>
        <taxon>Mycobacteriales</taxon>
        <taxon>Mycobacteriaceae</taxon>
        <taxon>Mycolicibacter</taxon>
    </lineage>
</organism>
<dbReference type="NCBIfam" id="NF033611">
    <property type="entry name" value="SAVED"/>
    <property type="match status" value="1"/>
</dbReference>
<name>A0A5C7XUY7_9MYCO</name>
<evidence type="ECO:0000313" key="2">
    <source>
        <dbReference type="EMBL" id="TXI53261.1"/>
    </source>
</evidence>
<dbReference type="Proteomes" id="UP000321797">
    <property type="component" value="Unassembled WGS sequence"/>
</dbReference>
<dbReference type="Pfam" id="PF18145">
    <property type="entry name" value="SAVED"/>
    <property type="match status" value="1"/>
</dbReference>
<dbReference type="EMBL" id="SSGD01000110">
    <property type="protein sequence ID" value="TXI53261.1"/>
    <property type="molecule type" value="Genomic_DNA"/>
</dbReference>
<dbReference type="AlphaFoldDB" id="A0A5C7XUY7"/>
<evidence type="ECO:0000259" key="1">
    <source>
        <dbReference type="Pfam" id="PF18145"/>
    </source>
</evidence>
<gene>
    <name evidence="2" type="ORF">E6Q54_16955</name>
</gene>
<reference evidence="2 3" key="1">
    <citation type="submission" date="2018-09" db="EMBL/GenBank/DDBJ databases">
        <title>Metagenome Assembled Genomes from an Advanced Water Purification Facility.</title>
        <authorList>
            <person name="Stamps B.W."/>
            <person name="Spear J.R."/>
        </authorList>
    </citation>
    <scope>NUCLEOTIDE SEQUENCE [LARGE SCALE GENOMIC DNA]</scope>
    <source>
        <strain evidence="2">Bin_29_2</strain>
    </source>
</reference>
<comment type="caution">
    <text evidence="2">The sequence shown here is derived from an EMBL/GenBank/DDBJ whole genome shotgun (WGS) entry which is preliminary data.</text>
</comment>
<accession>A0A5C7XUY7</accession>
<sequence>MSGNDMPSATGARIAGDDYQWLHAWRACMEALHHDLTKNTDNPTIAVGIEEPGVGNGDDVVRHRQLPPHSYSQVKYAVDHRTPLNLDYLDDEKVLKKMLAAHKSLTKDGTPVEMRLVTNRTLDPTDVLLRDLDGRDNRLMPRAAQGGPQSERGRARTAWAAAAQVVEPILMNFLEGFHLDVSYDIPRLRFETSLLMTANGLRSDDAAVDRGTDWVAKHVIAGHRRLSLSDIAEAVTTLELHAGSPWTTISIATIKHDALADQASASIDWVDRIDGDTPWERIAPRPPHTWADLAADIAAIPGDLGGARRILVGGHMRQATGFLVGSELRRVLGFEVGVRQGDHLWSSHENTTPYELDVSDRPIGAGPDIALIVNVAANAADVAAEWIQNAGLPVSTILTVTPARGAGPSAVTSPVAANSLAVAVRDLARRHSRAENMHLFLIGPLGLAILLGHHWNRVTTTHVYEHLGADDYAHAFTVDA</sequence>